<keyword evidence="2" id="KW-1185">Reference proteome</keyword>
<gene>
    <name evidence="1" type="ORF">P3W85_13375</name>
</gene>
<evidence type="ECO:0000313" key="1">
    <source>
        <dbReference type="EMBL" id="MDF3833935.1"/>
    </source>
</evidence>
<reference evidence="1 2" key="1">
    <citation type="submission" date="2023-03" db="EMBL/GenBank/DDBJ databases">
        <title>Draft assemblies of triclosan tolerant bacteria isolated from returned activated sludge.</title>
        <authorList>
            <person name="Van Hamelsveld S."/>
        </authorList>
    </citation>
    <scope>NUCLEOTIDE SEQUENCE [LARGE SCALE GENOMIC DNA]</scope>
    <source>
        <strain evidence="1 2">GW210010_S58</strain>
    </source>
</reference>
<organism evidence="1 2">
    <name type="scientific">Cupriavidus basilensis</name>
    <dbReference type="NCBI Taxonomy" id="68895"/>
    <lineage>
        <taxon>Bacteria</taxon>
        <taxon>Pseudomonadati</taxon>
        <taxon>Pseudomonadota</taxon>
        <taxon>Betaproteobacteria</taxon>
        <taxon>Burkholderiales</taxon>
        <taxon>Burkholderiaceae</taxon>
        <taxon>Cupriavidus</taxon>
    </lineage>
</organism>
<name>A0ABT6AMU8_9BURK</name>
<evidence type="ECO:0000313" key="2">
    <source>
        <dbReference type="Proteomes" id="UP001216674"/>
    </source>
</evidence>
<sequence length="67" mass="7041">MPVKLAVLRGLFLTVSHTKGHCRGAILGYAATHPRNARVRRAIGHMSAVCGKAFATGFANPESAAQP</sequence>
<proteinExistence type="predicted"/>
<comment type="caution">
    <text evidence="1">The sequence shown here is derived from an EMBL/GenBank/DDBJ whole genome shotgun (WGS) entry which is preliminary data.</text>
</comment>
<dbReference type="EMBL" id="JARJLM010000229">
    <property type="protein sequence ID" value="MDF3833935.1"/>
    <property type="molecule type" value="Genomic_DNA"/>
</dbReference>
<dbReference type="Proteomes" id="UP001216674">
    <property type="component" value="Unassembled WGS sequence"/>
</dbReference>
<protein>
    <submittedName>
        <fullName evidence="1">Uncharacterized protein</fullName>
    </submittedName>
</protein>
<dbReference type="RefSeq" id="WP_276265136.1">
    <property type="nucleotide sequence ID" value="NZ_JARJLM010000229.1"/>
</dbReference>
<accession>A0ABT6AMU8</accession>